<name>A0ABP9SBY5_9ACTN</name>
<keyword evidence="3" id="KW-1185">Reference proteome</keyword>
<dbReference type="InterPro" id="IPR002925">
    <property type="entry name" value="Dienelactn_hydro"/>
</dbReference>
<dbReference type="PANTHER" id="PTHR46623">
    <property type="entry name" value="CARBOXYMETHYLENEBUTENOLIDASE-RELATED"/>
    <property type="match status" value="1"/>
</dbReference>
<dbReference type="RefSeq" id="WP_345634648.1">
    <property type="nucleotide sequence ID" value="NZ_BAABJQ010000020.1"/>
</dbReference>
<dbReference type="Pfam" id="PF01738">
    <property type="entry name" value="DLH"/>
    <property type="match status" value="1"/>
</dbReference>
<dbReference type="PANTHER" id="PTHR46623:SF6">
    <property type="entry name" value="ALPHA_BETA-HYDROLASES SUPERFAMILY PROTEIN"/>
    <property type="match status" value="1"/>
</dbReference>
<comment type="caution">
    <text evidence="2">The sequence shown here is derived from an EMBL/GenBank/DDBJ whole genome shotgun (WGS) entry which is preliminary data.</text>
</comment>
<reference evidence="3" key="1">
    <citation type="journal article" date="2019" name="Int. J. Syst. Evol. Microbiol.">
        <title>The Global Catalogue of Microorganisms (GCM) 10K type strain sequencing project: providing services to taxonomists for standard genome sequencing and annotation.</title>
        <authorList>
            <consortium name="The Broad Institute Genomics Platform"/>
            <consortium name="The Broad Institute Genome Sequencing Center for Infectious Disease"/>
            <person name="Wu L."/>
            <person name="Ma J."/>
        </authorList>
    </citation>
    <scope>NUCLEOTIDE SEQUENCE [LARGE SCALE GENOMIC DNA]</scope>
    <source>
        <strain evidence="3">JCM 18304</strain>
    </source>
</reference>
<proteinExistence type="predicted"/>
<feature type="domain" description="Dienelactone hydrolase" evidence="1">
    <location>
        <begin position="62"/>
        <end position="264"/>
    </location>
</feature>
<evidence type="ECO:0000259" key="1">
    <source>
        <dbReference type="Pfam" id="PF01738"/>
    </source>
</evidence>
<dbReference type="Proteomes" id="UP001501570">
    <property type="component" value="Unassembled WGS sequence"/>
</dbReference>
<gene>
    <name evidence="2" type="ORF">GCM10023322_56520</name>
</gene>
<dbReference type="InterPro" id="IPR051049">
    <property type="entry name" value="Dienelactone_hydrolase-like"/>
</dbReference>
<dbReference type="EMBL" id="BAABJQ010000020">
    <property type="protein sequence ID" value="GAA5193769.1"/>
    <property type="molecule type" value="Genomic_DNA"/>
</dbReference>
<protein>
    <recommendedName>
        <fullName evidence="1">Dienelactone hydrolase domain-containing protein</fullName>
    </recommendedName>
</protein>
<organism evidence="2 3">
    <name type="scientific">Rugosimonospora acidiphila</name>
    <dbReference type="NCBI Taxonomy" id="556531"/>
    <lineage>
        <taxon>Bacteria</taxon>
        <taxon>Bacillati</taxon>
        <taxon>Actinomycetota</taxon>
        <taxon>Actinomycetes</taxon>
        <taxon>Micromonosporales</taxon>
        <taxon>Micromonosporaceae</taxon>
        <taxon>Rugosimonospora</taxon>
    </lineage>
</organism>
<accession>A0ABP9SBY5</accession>
<dbReference type="SUPFAM" id="SSF53474">
    <property type="entry name" value="alpha/beta-Hydrolases"/>
    <property type="match status" value="1"/>
</dbReference>
<dbReference type="Gene3D" id="3.40.50.1820">
    <property type="entry name" value="alpha/beta hydrolase"/>
    <property type="match status" value="1"/>
</dbReference>
<dbReference type="InterPro" id="IPR029058">
    <property type="entry name" value="AB_hydrolase_fold"/>
</dbReference>
<evidence type="ECO:0000313" key="2">
    <source>
        <dbReference type="EMBL" id="GAA5193769.1"/>
    </source>
</evidence>
<evidence type="ECO:0000313" key="3">
    <source>
        <dbReference type="Proteomes" id="UP001501570"/>
    </source>
</evidence>
<sequence>MDLWTYLESELAEDARLGIAAGTGPAQRTGYPGDPAVYVAEDEVDVEADDARYLARPLGTGATPAAPVPAVLVIHENKGLTPYVRNTARRLARHGYLAVAPDLLAPLGGTGAFEPDQVTKALAGIAADDVVAYLKGVVSEVAGASGVRADRLGMVGFCYGGGVTWRMLTRDARIRAGVPFYGPTPDADAVATIAGDTLAIYGETDQRITSMLPGIRAAMAEHGKPFRAIVYPGAGHAFHNDSNPDRYHAEAAGQAWEAAVGFLDGVLRS</sequence>